<feature type="region of interest" description="Disordered" evidence="1">
    <location>
        <begin position="1"/>
        <end position="40"/>
    </location>
</feature>
<sequence length="79" mass="8156">MPQPTPHHRPRPSAATAKSSESTIQAKIERSSLGTADARAMRARTSTATARAIVARAAGAAPRTPHSNIGRKTGQKSGG</sequence>
<protein>
    <submittedName>
        <fullName evidence="2">Uncharacterized protein</fullName>
    </submittedName>
</protein>
<accession>A0A1A8Z942</accession>
<dbReference type="AlphaFoldDB" id="A0A1A8Z942"/>
<reference evidence="2 3" key="1">
    <citation type="submission" date="2016-06" db="EMBL/GenBank/DDBJ databases">
        <authorList>
            <person name="Kjaerup R.B."/>
            <person name="Dalgaard T.S."/>
            <person name="Juul-Madsen H.R."/>
        </authorList>
    </citation>
    <scope>NUCLEOTIDE SEQUENCE [LARGE SCALE GENOMIC DNA]</scope>
    <source>
        <strain evidence="2 3">DSM 45248</strain>
    </source>
</reference>
<dbReference type="Proteomes" id="UP000198765">
    <property type="component" value="Chromosome I"/>
</dbReference>
<feature type="compositionally biased region" description="Polar residues" evidence="1">
    <location>
        <begin position="16"/>
        <end position="25"/>
    </location>
</feature>
<feature type="region of interest" description="Disordered" evidence="1">
    <location>
        <begin position="56"/>
        <end position="79"/>
    </location>
</feature>
<evidence type="ECO:0000256" key="1">
    <source>
        <dbReference type="SAM" id="MobiDB-lite"/>
    </source>
</evidence>
<keyword evidence="3" id="KW-1185">Reference proteome</keyword>
<dbReference type="PATRIC" id="fig|299146.4.peg.956"/>
<organism evidence="2 3">
    <name type="scientific">Micromonospora narathiwatensis</name>
    <dbReference type="NCBI Taxonomy" id="299146"/>
    <lineage>
        <taxon>Bacteria</taxon>
        <taxon>Bacillati</taxon>
        <taxon>Actinomycetota</taxon>
        <taxon>Actinomycetes</taxon>
        <taxon>Micromonosporales</taxon>
        <taxon>Micromonosporaceae</taxon>
        <taxon>Micromonospora</taxon>
    </lineage>
</organism>
<dbReference type="EMBL" id="LT594324">
    <property type="protein sequence ID" value="SBT40349.1"/>
    <property type="molecule type" value="Genomic_DNA"/>
</dbReference>
<evidence type="ECO:0000313" key="2">
    <source>
        <dbReference type="EMBL" id="SBT40349.1"/>
    </source>
</evidence>
<evidence type="ECO:0000313" key="3">
    <source>
        <dbReference type="Proteomes" id="UP000198765"/>
    </source>
</evidence>
<name>A0A1A8Z942_9ACTN</name>
<feature type="compositionally biased region" description="Basic residues" evidence="1">
    <location>
        <begin position="1"/>
        <end position="11"/>
    </location>
</feature>
<proteinExistence type="predicted"/>
<gene>
    <name evidence="2" type="ORF">GA0070621_0934</name>
</gene>